<dbReference type="RefSeq" id="WP_261405360.1">
    <property type="nucleotide sequence ID" value="NZ_CP081869.1"/>
</dbReference>
<dbReference type="Gene3D" id="3.40.50.2000">
    <property type="entry name" value="Glycogen Phosphorylase B"/>
    <property type="match status" value="1"/>
</dbReference>
<keyword evidence="2" id="KW-1185">Reference proteome</keyword>
<dbReference type="Proteomes" id="UP000825701">
    <property type="component" value="Chromosome"/>
</dbReference>
<evidence type="ECO:0000313" key="2">
    <source>
        <dbReference type="Proteomes" id="UP000825701"/>
    </source>
</evidence>
<dbReference type="SUPFAM" id="SSF53756">
    <property type="entry name" value="UDP-Glycosyltransferase/glycogen phosphorylase"/>
    <property type="match status" value="1"/>
</dbReference>
<name>A0A9E6RJ72_9HYPH</name>
<sequence length="343" mass="36920">MSGAIGYYVHHHGQGHRQRAMAIAAHAPNRFTLIGTGLADLPEPFRRIDLADDRLTKDNTFEGFDGGAERPDALHYAPIAHDGVRARNLAMVEWIAREKPAAIVVDVSVETAMLARLCATPTIYVRLAGHRNDPAHLDAFRGARALLSPFHADLDDPEMADWILAKTRYAPGLTGPGAAPRPCDRVVLVVVGAGGSVIDGERLAAAARSTPDLRWRVIGSVKPAPVVPDNLKMLGWVSDADREIAQAGVVIGAAGDGVLGAVAAAARPFVCLPEPRPYGEQVAKGRRLRALDAAVVLDKWPEAADWPEVLERARRLDRQRIYALHDSQGTEKAAAFLLEVAGR</sequence>
<proteinExistence type="predicted"/>
<gene>
    <name evidence="1" type="ORF">K6K41_12200</name>
</gene>
<dbReference type="KEGG" id="cmet:K6K41_12200"/>
<reference evidence="1" key="1">
    <citation type="submission" date="2021-08" db="EMBL/GenBank/DDBJ databases">
        <authorList>
            <person name="Zhang H."/>
            <person name="Xu M."/>
            <person name="Yu Z."/>
            <person name="Yang L."/>
            <person name="Cai Y."/>
        </authorList>
    </citation>
    <scope>NUCLEOTIDE SEQUENCE</scope>
    <source>
        <strain evidence="1">CHL1</strain>
    </source>
</reference>
<organism evidence="1 2">
    <name type="scientific">Chenggangzhangella methanolivorans</name>
    <dbReference type="NCBI Taxonomy" id="1437009"/>
    <lineage>
        <taxon>Bacteria</taxon>
        <taxon>Pseudomonadati</taxon>
        <taxon>Pseudomonadota</taxon>
        <taxon>Alphaproteobacteria</taxon>
        <taxon>Hyphomicrobiales</taxon>
        <taxon>Methylopilaceae</taxon>
        <taxon>Chenggangzhangella</taxon>
    </lineage>
</organism>
<dbReference type="EMBL" id="CP081869">
    <property type="protein sequence ID" value="QZO01987.1"/>
    <property type="molecule type" value="Genomic_DNA"/>
</dbReference>
<protein>
    <submittedName>
        <fullName evidence="1">Glycosyltransferase</fullName>
    </submittedName>
</protein>
<dbReference type="AlphaFoldDB" id="A0A9E6RJ72"/>
<accession>A0A9E6RJ72</accession>
<evidence type="ECO:0000313" key="1">
    <source>
        <dbReference type="EMBL" id="QZO01987.1"/>
    </source>
</evidence>